<protein>
    <submittedName>
        <fullName evidence="1">Uncharacterized protein</fullName>
    </submittedName>
</protein>
<reference evidence="1 2" key="1">
    <citation type="submission" date="2019-11" db="EMBL/GenBank/DDBJ databases">
        <title>Epiphytic Pseudomonas syringae from cherry orchards.</title>
        <authorList>
            <person name="Hulin M.T."/>
        </authorList>
    </citation>
    <scope>NUCLEOTIDE SEQUENCE [LARGE SCALE GENOMIC DNA]</scope>
    <source>
        <strain evidence="1 2">PA-3-2A</strain>
    </source>
</reference>
<dbReference type="RefSeq" id="WP_236370714.1">
    <property type="nucleotide sequence ID" value="NZ_WKAT01000016.1"/>
</dbReference>
<evidence type="ECO:0000313" key="2">
    <source>
        <dbReference type="Proteomes" id="UP000814158"/>
    </source>
</evidence>
<dbReference type="Proteomes" id="UP000814158">
    <property type="component" value="Unassembled WGS sequence"/>
</dbReference>
<proteinExistence type="predicted"/>
<sequence length="105" mass="11578">MKKSIVDQIWSKIFDLDAQGRSAAEQKLKEVAALSERIAQSEGSDAASNLLEHGLIETALRRCIQIQDGLIGLGYDDLQIYARYATTAMKHAESVIDKELPGFRG</sequence>
<evidence type="ECO:0000313" key="1">
    <source>
        <dbReference type="EMBL" id="MCF5545094.1"/>
    </source>
</evidence>
<dbReference type="EMBL" id="WKAT01000016">
    <property type="protein sequence ID" value="MCF5545094.1"/>
    <property type="molecule type" value="Genomic_DNA"/>
</dbReference>
<keyword evidence="2" id="KW-1185">Reference proteome</keyword>
<comment type="caution">
    <text evidence="1">The sequence shown here is derived from an EMBL/GenBank/DDBJ whole genome shotgun (WGS) entry which is preliminary data.</text>
</comment>
<name>A0ABS9GH50_9PSED</name>
<accession>A0ABS9GH50</accession>
<gene>
    <name evidence="1" type="ORF">GIV68_10115</name>
</gene>
<organism evidence="1 2">
    <name type="scientific">Pseudomonas salomonii</name>
    <dbReference type="NCBI Taxonomy" id="191391"/>
    <lineage>
        <taxon>Bacteria</taxon>
        <taxon>Pseudomonadati</taxon>
        <taxon>Pseudomonadota</taxon>
        <taxon>Gammaproteobacteria</taxon>
        <taxon>Pseudomonadales</taxon>
        <taxon>Pseudomonadaceae</taxon>
        <taxon>Pseudomonas</taxon>
    </lineage>
</organism>